<dbReference type="PANTHER" id="PTHR37171">
    <property type="entry name" value="SERINE/THREONINE-PROTEIN KINASE YRZF-RELATED"/>
    <property type="match status" value="1"/>
</dbReference>
<evidence type="ECO:0000313" key="3">
    <source>
        <dbReference type="EMBL" id="CAG8574740.1"/>
    </source>
</evidence>
<name>A0A9N9BQL6_FUNMO</name>
<protein>
    <submittedName>
        <fullName evidence="3">16525_t:CDS:1</fullName>
    </submittedName>
</protein>
<dbReference type="GO" id="GO:0004672">
    <property type="term" value="F:protein kinase activity"/>
    <property type="evidence" value="ECO:0007669"/>
    <property type="project" value="InterPro"/>
</dbReference>
<dbReference type="Proteomes" id="UP000789375">
    <property type="component" value="Unassembled WGS sequence"/>
</dbReference>
<dbReference type="SUPFAM" id="SSF56112">
    <property type="entry name" value="Protein kinase-like (PK-like)"/>
    <property type="match status" value="1"/>
</dbReference>
<evidence type="ECO:0000256" key="1">
    <source>
        <dbReference type="SAM" id="MobiDB-lite"/>
    </source>
</evidence>
<accession>A0A9N9BQL6</accession>
<dbReference type="Gene3D" id="1.10.510.10">
    <property type="entry name" value="Transferase(Phosphotransferase) domain 1"/>
    <property type="match status" value="1"/>
</dbReference>
<feature type="region of interest" description="Disordered" evidence="1">
    <location>
        <begin position="137"/>
        <end position="166"/>
    </location>
</feature>
<sequence length="289" mass="33905">MTLNELTGSEYDFSKCQTHTPGIPDFNCHLVELLILMIEAKRKHVLEDMGKQTFFEFYQTSKGKDVIQQIYNYMRGNELKYSILTTCNSHWFLCREHTELWISKTLSLQSLTRQAKENSNSPKPQVLVLAHGDNNSRTLRSHSKSSSNFSLNQQQTSGTFANQQSSSNIPVDQQILVSVLIYQKPHIHPERNAERSQDLQRLHKYSRQVYSKVDLLWILWRRAVKGLEAIHKHGILHNDIREENILINDNGDVYLIDFRMANREDTKKKRKLFEEEHLKYTNLLDRYNA</sequence>
<dbReference type="PROSITE" id="PS50011">
    <property type="entry name" value="PROTEIN_KINASE_DOM"/>
    <property type="match status" value="1"/>
</dbReference>
<dbReference type="AlphaFoldDB" id="A0A9N9BQL6"/>
<feature type="domain" description="Protein kinase" evidence="2">
    <location>
        <begin position="43"/>
        <end position="289"/>
    </location>
</feature>
<dbReference type="EMBL" id="CAJVPP010001828">
    <property type="protein sequence ID" value="CAG8574740.1"/>
    <property type="molecule type" value="Genomic_DNA"/>
</dbReference>
<dbReference type="Pfam" id="PF00069">
    <property type="entry name" value="Pkinase"/>
    <property type="match status" value="1"/>
</dbReference>
<evidence type="ECO:0000313" key="4">
    <source>
        <dbReference type="Proteomes" id="UP000789375"/>
    </source>
</evidence>
<proteinExistence type="predicted"/>
<dbReference type="PANTHER" id="PTHR37171:SF1">
    <property type="entry name" value="SERINE_THREONINE-PROTEIN KINASE YRZF-RELATED"/>
    <property type="match status" value="1"/>
</dbReference>
<evidence type="ECO:0000259" key="2">
    <source>
        <dbReference type="PROSITE" id="PS50011"/>
    </source>
</evidence>
<keyword evidence="4" id="KW-1185">Reference proteome</keyword>
<dbReference type="GO" id="GO:0005524">
    <property type="term" value="F:ATP binding"/>
    <property type="evidence" value="ECO:0007669"/>
    <property type="project" value="InterPro"/>
</dbReference>
<dbReference type="InterPro" id="IPR011009">
    <property type="entry name" value="Kinase-like_dom_sf"/>
</dbReference>
<reference evidence="3" key="1">
    <citation type="submission" date="2021-06" db="EMBL/GenBank/DDBJ databases">
        <authorList>
            <person name="Kallberg Y."/>
            <person name="Tangrot J."/>
            <person name="Rosling A."/>
        </authorList>
    </citation>
    <scope>NUCLEOTIDE SEQUENCE</scope>
    <source>
        <strain evidence="3">87-6 pot B 2015</strain>
    </source>
</reference>
<gene>
    <name evidence="3" type="ORF">FMOSSE_LOCUS7639</name>
</gene>
<dbReference type="InterPro" id="IPR000719">
    <property type="entry name" value="Prot_kinase_dom"/>
</dbReference>
<dbReference type="PROSITE" id="PS00109">
    <property type="entry name" value="PROTEIN_KINASE_TYR"/>
    <property type="match status" value="1"/>
</dbReference>
<feature type="compositionally biased region" description="Low complexity" evidence="1">
    <location>
        <begin position="144"/>
        <end position="157"/>
    </location>
</feature>
<dbReference type="InterPro" id="IPR008266">
    <property type="entry name" value="Tyr_kinase_AS"/>
</dbReference>
<organism evidence="3 4">
    <name type="scientific">Funneliformis mosseae</name>
    <name type="common">Endomycorrhizal fungus</name>
    <name type="synonym">Glomus mosseae</name>
    <dbReference type="NCBI Taxonomy" id="27381"/>
    <lineage>
        <taxon>Eukaryota</taxon>
        <taxon>Fungi</taxon>
        <taxon>Fungi incertae sedis</taxon>
        <taxon>Mucoromycota</taxon>
        <taxon>Glomeromycotina</taxon>
        <taxon>Glomeromycetes</taxon>
        <taxon>Glomerales</taxon>
        <taxon>Glomeraceae</taxon>
        <taxon>Funneliformis</taxon>
    </lineage>
</organism>
<dbReference type="InterPro" id="IPR052396">
    <property type="entry name" value="Meiotic_Drive_Suppr_Kinase"/>
</dbReference>
<comment type="caution">
    <text evidence="3">The sequence shown here is derived from an EMBL/GenBank/DDBJ whole genome shotgun (WGS) entry which is preliminary data.</text>
</comment>